<dbReference type="Proteomes" id="UP001139000">
    <property type="component" value="Unassembled WGS sequence"/>
</dbReference>
<proteinExistence type="predicted"/>
<evidence type="ECO:0000313" key="2">
    <source>
        <dbReference type="EMBL" id="MCF0062607.1"/>
    </source>
</evidence>
<comment type="caution">
    <text evidence="2">The sequence shown here is derived from an EMBL/GenBank/DDBJ whole genome shotgun (WGS) entry which is preliminary data.</text>
</comment>
<evidence type="ECO:0000313" key="3">
    <source>
        <dbReference type="Proteomes" id="UP001139000"/>
    </source>
</evidence>
<keyword evidence="1" id="KW-1133">Transmembrane helix</keyword>
<dbReference type="InterPro" id="IPR008620">
    <property type="entry name" value="FixH"/>
</dbReference>
<dbReference type="Pfam" id="PF05751">
    <property type="entry name" value="FixH"/>
    <property type="match status" value="1"/>
</dbReference>
<name>A0A9X1TF12_9BACT</name>
<keyword evidence="1" id="KW-0472">Membrane</keyword>
<organism evidence="2 3">
    <name type="scientific">Dyadobacter chenwenxiniae</name>
    <dbReference type="NCBI Taxonomy" id="2906456"/>
    <lineage>
        <taxon>Bacteria</taxon>
        <taxon>Pseudomonadati</taxon>
        <taxon>Bacteroidota</taxon>
        <taxon>Cytophagia</taxon>
        <taxon>Cytophagales</taxon>
        <taxon>Spirosomataceae</taxon>
        <taxon>Dyadobacter</taxon>
    </lineage>
</organism>
<gene>
    <name evidence="2" type="ORF">LXM26_13960</name>
</gene>
<keyword evidence="1" id="KW-0812">Transmembrane</keyword>
<dbReference type="EMBL" id="JAJTTC010000002">
    <property type="protein sequence ID" value="MCF0062607.1"/>
    <property type="molecule type" value="Genomic_DNA"/>
</dbReference>
<feature type="transmembrane region" description="Helical" evidence="1">
    <location>
        <begin position="6"/>
        <end position="27"/>
    </location>
</feature>
<keyword evidence="3" id="KW-1185">Reference proteome</keyword>
<dbReference type="RefSeq" id="WP_234655706.1">
    <property type="nucleotide sequence ID" value="NZ_CP094997.1"/>
</dbReference>
<reference evidence="2" key="1">
    <citation type="submission" date="2021-12" db="EMBL/GenBank/DDBJ databases">
        <title>Novel species in genus Dyadobacter.</title>
        <authorList>
            <person name="Ma C."/>
        </authorList>
    </citation>
    <scope>NUCLEOTIDE SEQUENCE</scope>
    <source>
        <strain evidence="2">LJ419</strain>
    </source>
</reference>
<accession>A0A9X1TF12</accession>
<dbReference type="AlphaFoldDB" id="A0A9X1TF12"/>
<evidence type="ECO:0000256" key="1">
    <source>
        <dbReference type="SAM" id="Phobius"/>
    </source>
</evidence>
<sequence>MKSIKINWGVGITALYMGFVAMILVLVSMSIRQKIDLVTEHYYEEELGFQEKIDKKQRSAALADPVKWEVQNEGIKIVFPGNVTEKDLSGEINLYCPSNDKNDRKFKILTQNHTQLIPVGNMAEGSYHLQIDWKNKEQAYWNEDVIVISHKK</sequence>
<protein>
    <submittedName>
        <fullName evidence="2">FixH family protein</fullName>
    </submittedName>
</protein>